<dbReference type="InterPro" id="IPR009003">
    <property type="entry name" value="Peptidase_S1_PA"/>
</dbReference>
<feature type="signal peptide" evidence="1">
    <location>
        <begin position="1"/>
        <end position="20"/>
    </location>
</feature>
<accession>A0A1M5S5G4</accession>
<dbReference type="Gene3D" id="2.40.10.10">
    <property type="entry name" value="Trypsin-like serine proteases"/>
    <property type="match status" value="1"/>
</dbReference>
<dbReference type="InterPro" id="IPR001254">
    <property type="entry name" value="Trypsin_dom"/>
</dbReference>
<gene>
    <name evidence="3" type="ORF">SAMN05444003_2865</name>
</gene>
<dbReference type="GO" id="GO:0004252">
    <property type="term" value="F:serine-type endopeptidase activity"/>
    <property type="evidence" value="ECO:0007669"/>
    <property type="project" value="InterPro"/>
</dbReference>
<dbReference type="PROSITE" id="PS50240">
    <property type="entry name" value="TRYPSIN_DOM"/>
    <property type="match status" value="1"/>
</dbReference>
<dbReference type="EMBL" id="FQXB01000005">
    <property type="protein sequence ID" value="SHH33731.1"/>
    <property type="molecule type" value="Genomic_DNA"/>
</dbReference>
<dbReference type="AlphaFoldDB" id="A0A1M5S5G4"/>
<name>A0A1M5S5G4_9RHOB</name>
<dbReference type="PRINTS" id="PR00722">
    <property type="entry name" value="CHYMOTRYPSIN"/>
</dbReference>
<evidence type="ECO:0000313" key="4">
    <source>
        <dbReference type="Proteomes" id="UP000184074"/>
    </source>
</evidence>
<dbReference type="SMART" id="SM00020">
    <property type="entry name" value="Tryp_SPc"/>
    <property type="match status" value="1"/>
</dbReference>
<organism evidence="3 4">
    <name type="scientific">Cognatiyoonia sediminum</name>
    <dbReference type="NCBI Taxonomy" id="1508389"/>
    <lineage>
        <taxon>Bacteria</taxon>
        <taxon>Pseudomonadati</taxon>
        <taxon>Pseudomonadota</taxon>
        <taxon>Alphaproteobacteria</taxon>
        <taxon>Rhodobacterales</taxon>
        <taxon>Paracoccaceae</taxon>
        <taxon>Cognatiyoonia</taxon>
    </lineage>
</organism>
<dbReference type="InterPro" id="IPR001314">
    <property type="entry name" value="Peptidase_S1A"/>
</dbReference>
<protein>
    <submittedName>
        <fullName evidence="3">Trypsin</fullName>
    </submittedName>
</protein>
<evidence type="ECO:0000256" key="1">
    <source>
        <dbReference type="SAM" id="SignalP"/>
    </source>
</evidence>
<sequence>MILRNLFYCIFLCWCSPAMAIINGIEAEVEDFRSYVSIRAESPFPSHEGKEINACGGTLIAPRWVLTANHCWPAYQAVSNGGEPVFVGVNIGTDGFFEQKIQIVDYILAPAKIGHERVDAALLELAEDATEHGAIVANIFDGNLTNGTETTTVGLGQGLEGEPLLYYESVVTESALCDSPRVDFDELHDFCVGIPESTQRAGYGDSGGPLFIQGGPSGTEYQVAGIVKGGVKANATGIEETENIRYTDANKLRDWISAVTGYDMSSDNSD</sequence>
<feature type="domain" description="Peptidase S1" evidence="2">
    <location>
        <begin position="21"/>
        <end position="261"/>
    </location>
</feature>
<evidence type="ECO:0000313" key="3">
    <source>
        <dbReference type="EMBL" id="SHH33731.1"/>
    </source>
</evidence>
<dbReference type="PANTHER" id="PTHR24260:SF136">
    <property type="entry name" value="GH08193P-RELATED"/>
    <property type="match status" value="1"/>
</dbReference>
<dbReference type="SUPFAM" id="SSF50494">
    <property type="entry name" value="Trypsin-like serine proteases"/>
    <property type="match status" value="1"/>
</dbReference>
<dbReference type="InterPro" id="IPR051333">
    <property type="entry name" value="CLIP_Serine_Protease"/>
</dbReference>
<feature type="chain" id="PRO_5012974356" evidence="1">
    <location>
        <begin position="21"/>
        <end position="270"/>
    </location>
</feature>
<dbReference type="Proteomes" id="UP000184074">
    <property type="component" value="Unassembled WGS sequence"/>
</dbReference>
<reference evidence="3 4" key="1">
    <citation type="submission" date="2016-11" db="EMBL/GenBank/DDBJ databases">
        <authorList>
            <person name="Jaros S."/>
            <person name="Januszkiewicz K."/>
            <person name="Wedrychowicz H."/>
        </authorList>
    </citation>
    <scope>NUCLEOTIDE SEQUENCE [LARGE SCALE GENOMIC DNA]</scope>
    <source>
        <strain evidence="3 4">DSM 28715</strain>
    </source>
</reference>
<dbReference type="InterPro" id="IPR043504">
    <property type="entry name" value="Peptidase_S1_PA_chymotrypsin"/>
</dbReference>
<dbReference type="STRING" id="1508389.SAMN05444003_2865"/>
<evidence type="ECO:0000259" key="2">
    <source>
        <dbReference type="PROSITE" id="PS50240"/>
    </source>
</evidence>
<keyword evidence="1" id="KW-0732">Signal</keyword>
<dbReference type="GO" id="GO:0006508">
    <property type="term" value="P:proteolysis"/>
    <property type="evidence" value="ECO:0007669"/>
    <property type="project" value="InterPro"/>
</dbReference>
<dbReference type="PANTHER" id="PTHR24260">
    <property type="match status" value="1"/>
</dbReference>
<keyword evidence="4" id="KW-1185">Reference proteome</keyword>
<proteinExistence type="predicted"/>
<dbReference type="Pfam" id="PF00089">
    <property type="entry name" value="Trypsin"/>
    <property type="match status" value="1"/>
</dbReference>